<comment type="caution">
    <text evidence="1">The sequence shown here is derived from an EMBL/GenBank/DDBJ whole genome shotgun (WGS) entry which is preliminary data.</text>
</comment>
<keyword evidence="2" id="KW-1185">Reference proteome</keyword>
<evidence type="ECO:0000313" key="1">
    <source>
        <dbReference type="EMBL" id="MPC46442.1"/>
    </source>
</evidence>
<gene>
    <name evidence="1" type="ORF">E2C01_040162</name>
</gene>
<dbReference type="EMBL" id="VSRR010007210">
    <property type="protein sequence ID" value="MPC46442.1"/>
    <property type="molecule type" value="Genomic_DNA"/>
</dbReference>
<sequence length="71" mass="8344">MTQTSTLDLHCHSQTFFPRHEKYYDDSTRGKHQFTAHLTSRQLKKEGKDGLVGFLLNPFSSGTHFNREFWV</sequence>
<accession>A0A5B7FIY1</accession>
<proteinExistence type="predicted"/>
<dbReference type="AlphaFoldDB" id="A0A5B7FIY1"/>
<protein>
    <submittedName>
        <fullName evidence="1">Uncharacterized protein</fullName>
    </submittedName>
</protein>
<name>A0A5B7FIY1_PORTR</name>
<evidence type="ECO:0000313" key="2">
    <source>
        <dbReference type="Proteomes" id="UP000324222"/>
    </source>
</evidence>
<organism evidence="1 2">
    <name type="scientific">Portunus trituberculatus</name>
    <name type="common">Swimming crab</name>
    <name type="synonym">Neptunus trituberculatus</name>
    <dbReference type="NCBI Taxonomy" id="210409"/>
    <lineage>
        <taxon>Eukaryota</taxon>
        <taxon>Metazoa</taxon>
        <taxon>Ecdysozoa</taxon>
        <taxon>Arthropoda</taxon>
        <taxon>Crustacea</taxon>
        <taxon>Multicrustacea</taxon>
        <taxon>Malacostraca</taxon>
        <taxon>Eumalacostraca</taxon>
        <taxon>Eucarida</taxon>
        <taxon>Decapoda</taxon>
        <taxon>Pleocyemata</taxon>
        <taxon>Brachyura</taxon>
        <taxon>Eubrachyura</taxon>
        <taxon>Portunoidea</taxon>
        <taxon>Portunidae</taxon>
        <taxon>Portuninae</taxon>
        <taxon>Portunus</taxon>
    </lineage>
</organism>
<dbReference type="Proteomes" id="UP000324222">
    <property type="component" value="Unassembled WGS sequence"/>
</dbReference>
<reference evidence="1 2" key="1">
    <citation type="submission" date="2019-05" db="EMBL/GenBank/DDBJ databases">
        <title>Another draft genome of Portunus trituberculatus and its Hox gene families provides insights of decapod evolution.</title>
        <authorList>
            <person name="Jeong J.-H."/>
            <person name="Song I."/>
            <person name="Kim S."/>
            <person name="Choi T."/>
            <person name="Kim D."/>
            <person name="Ryu S."/>
            <person name="Kim W."/>
        </authorList>
    </citation>
    <scope>NUCLEOTIDE SEQUENCE [LARGE SCALE GENOMIC DNA]</scope>
    <source>
        <tissue evidence="1">Muscle</tissue>
    </source>
</reference>